<name>A0ABQ6I2T7_9MICO</name>
<dbReference type="Proteomes" id="UP001157091">
    <property type="component" value="Unassembled WGS sequence"/>
</dbReference>
<evidence type="ECO:0000313" key="3">
    <source>
        <dbReference type="Proteomes" id="UP001157091"/>
    </source>
</evidence>
<accession>A0ABQ6I2T7</accession>
<dbReference type="EMBL" id="BSUK01000001">
    <property type="protein sequence ID" value="GMA24263.1"/>
    <property type="molecule type" value="Genomic_DNA"/>
</dbReference>
<dbReference type="Pfam" id="PF06772">
    <property type="entry name" value="LtrA"/>
    <property type="match status" value="1"/>
</dbReference>
<reference evidence="3" key="1">
    <citation type="journal article" date="2019" name="Int. J. Syst. Evol. Microbiol.">
        <title>The Global Catalogue of Microorganisms (GCM) 10K type strain sequencing project: providing services to taxonomists for standard genome sequencing and annotation.</title>
        <authorList>
            <consortium name="The Broad Institute Genomics Platform"/>
            <consortium name="The Broad Institute Genome Sequencing Center for Infectious Disease"/>
            <person name="Wu L."/>
            <person name="Ma J."/>
        </authorList>
    </citation>
    <scope>NUCLEOTIDE SEQUENCE [LARGE SCALE GENOMIC DNA]</scope>
    <source>
        <strain evidence="3">NBRC 106348</strain>
    </source>
</reference>
<dbReference type="InterPro" id="IPR010640">
    <property type="entry name" value="Low_temperature_requirement_A"/>
</dbReference>
<organism evidence="2 3">
    <name type="scientific">Luteimicrobium album</name>
    <dbReference type="NCBI Taxonomy" id="1054550"/>
    <lineage>
        <taxon>Bacteria</taxon>
        <taxon>Bacillati</taxon>
        <taxon>Actinomycetota</taxon>
        <taxon>Actinomycetes</taxon>
        <taxon>Micrococcales</taxon>
        <taxon>Luteimicrobium</taxon>
    </lineage>
</organism>
<keyword evidence="1" id="KW-0812">Transmembrane</keyword>
<feature type="transmembrane region" description="Helical" evidence="1">
    <location>
        <begin position="66"/>
        <end position="82"/>
    </location>
</feature>
<evidence type="ECO:0000313" key="2">
    <source>
        <dbReference type="EMBL" id="GMA24263.1"/>
    </source>
</evidence>
<comment type="caution">
    <text evidence="2">The sequence shown here is derived from an EMBL/GenBank/DDBJ whole genome shotgun (WGS) entry which is preliminary data.</text>
</comment>
<feature type="transmembrane region" description="Helical" evidence="1">
    <location>
        <begin position="37"/>
        <end position="54"/>
    </location>
</feature>
<sequence>MALHAFYVDHLLMLLGLIGLGAGLHLAAGEPFEPPDVAAAWLVAGGTAAFLVGDADYRRTLRLGPWAWRVVAAAVCLATVPLARLTSLAVQLVVLALVVVAAIGGERRYPGRRPGQG</sequence>
<protein>
    <recommendedName>
        <fullName evidence="4">Low temperature requirement protein A</fullName>
    </recommendedName>
</protein>
<dbReference type="RefSeq" id="WP_284293112.1">
    <property type="nucleotide sequence ID" value="NZ_BSUK01000001.1"/>
</dbReference>
<gene>
    <name evidence="2" type="ORF">GCM10025864_20220</name>
</gene>
<keyword evidence="1" id="KW-0472">Membrane</keyword>
<keyword evidence="1" id="KW-1133">Transmembrane helix</keyword>
<evidence type="ECO:0008006" key="4">
    <source>
        <dbReference type="Google" id="ProtNLM"/>
    </source>
</evidence>
<keyword evidence="3" id="KW-1185">Reference proteome</keyword>
<evidence type="ECO:0000256" key="1">
    <source>
        <dbReference type="SAM" id="Phobius"/>
    </source>
</evidence>
<proteinExistence type="predicted"/>
<feature type="transmembrane region" description="Helical" evidence="1">
    <location>
        <begin position="88"/>
        <end position="105"/>
    </location>
</feature>